<dbReference type="InterPro" id="IPR037066">
    <property type="entry name" value="Plug_dom_sf"/>
</dbReference>
<dbReference type="InterPro" id="IPR057601">
    <property type="entry name" value="Oar-like_b-barrel"/>
</dbReference>
<comment type="caution">
    <text evidence="10">The sequence shown here is derived from an EMBL/GenBank/DDBJ whole genome shotgun (WGS) entry which is preliminary data.</text>
</comment>
<proteinExistence type="predicted"/>
<dbReference type="InterPro" id="IPR012910">
    <property type="entry name" value="Plug_dom"/>
</dbReference>
<evidence type="ECO:0000313" key="11">
    <source>
        <dbReference type="Proteomes" id="UP000228621"/>
    </source>
</evidence>
<dbReference type="InterPro" id="IPR039426">
    <property type="entry name" value="TonB-dep_rcpt-like"/>
</dbReference>
<feature type="signal peptide" evidence="7">
    <location>
        <begin position="1"/>
        <end position="26"/>
    </location>
</feature>
<reference evidence="11" key="1">
    <citation type="journal article" date="2019" name="Genome Announc.">
        <title>Draft Genome Sequence of Pseudoalteromonas piscicida Strain 36Y ROTHPW, an Hypersaline Seawater Isolate from the South Coast of Sonora, Mexico.</title>
        <authorList>
            <person name="Sanchez-Diaz R."/>
            <person name="Molina-Garza Z.J."/>
            <person name="Cruz-Suarez L.E."/>
            <person name="Selvin J."/>
            <person name="Kiran G.S."/>
            <person name="Ibarra-Gamez J.C."/>
            <person name="Gomez-Gil B."/>
            <person name="Galaviz-Silva L."/>
        </authorList>
    </citation>
    <scope>NUCLEOTIDE SEQUENCE [LARGE SCALE GENOMIC DNA]</scope>
    <source>
        <strain evidence="11">36Y_RITHPW</strain>
    </source>
</reference>
<comment type="subcellular location">
    <subcellularLocation>
        <location evidence="1">Cell outer membrane</location>
        <topology evidence="1">Multi-pass membrane protein</topology>
    </subcellularLocation>
</comment>
<keyword evidence="7" id="KW-0732">Signal</keyword>
<evidence type="ECO:0000256" key="7">
    <source>
        <dbReference type="SAM" id="SignalP"/>
    </source>
</evidence>
<keyword evidence="11" id="KW-1185">Reference proteome</keyword>
<dbReference type="Gene3D" id="2.170.130.10">
    <property type="entry name" value="TonB-dependent receptor, plug domain"/>
    <property type="match status" value="1"/>
</dbReference>
<dbReference type="EMBL" id="NKHF01000025">
    <property type="protein sequence ID" value="PCK32671.1"/>
    <property type="molecule type" value="Genomic_DNA"/>
</dbReference>
<protein>
    <recommendedName>
        <fullName evidence="12">TonB-dependent receptor</fullName>
    </recommendedName>
</protein>
<evidence type="ECO:0000259" key="8">
    <source>
        <dbReference type="Pfam" id="PF07715"/>
    </source>
</evidence>
<evidence type="ECO:0000256" key="2">
    <source>
        <dbReference type="ARBA" id="ARBA00022448"/>
    </source>
</evidence>
<feature type="domain" description="TonB-dependent transporter Oar-like beta-barrel" evidence="9">
    <location>
        <begin position="241"/>
        <end position="308"/>
    </location>
</feature>
<gene>
    <name evidence="10" type="ORF">CEX98_05460</name>
</gene>
<dbReference type="RefSeq" id="WP_099641108.1">
    <property type="nucleotide sequence ID" value="NZ_NKHF01000025.1"/>
</dbReference>
<dbReference type="AlphaFoldDB" id="A0A2A5JTQ9"/>
<evidence type="ECO:0000256" key="6">
    <source>
        <dbReference type="ARBA" id="ARBA00023237"/>
    </source>
</evidence>
<dbReference type="GO" id="GO:0009279">
    <property type="term" value="C:cell outer membrane"/>
    <property type="evidence" value="ECO:0007669"/>
    <property type="project" value="UniProtKB-SubCell"/>
</dbReference>
<dbReference type="Pfam" id="PF13620">
    <property type="entry name" value="CarboxypepD_reg"/>
    <property type="match status" value="1"/>
</dbReference>
<dbReference type="PANTHER" id="PTHR30069:SF46">
    <property type="entry name" value="OAR PROTEIN"/>
    <property type="match status" value="1"/>
</dbReference>
<feature type="chain" id="PRO_5012088426" description="TonB-dependent receptor" evidence="7">
    <location>
        <begin position="27"/>
        <end position="1059"/>
    </location>
</feature>
<evidence type="ECO:0000256" key="5">
    <source>
        <dbReference type="ARBA" id="ARBA00023136"/>
    </source>
</evidence>
<evidence type="ECO:0000259" key="9">
    <source>
        <dbReference type="Pfam" id="PF25183"/>
    </source>
</evidence>
<feature type="domain" description="TonB-dependent transporter Oar-like beta-barrel" evidence="9">
    <location>
        <begin position="349"/>
        <end position="868"/>
    </location>
</feature>
<organism evidence="10 11">
    <name type="scientific">Pseudoalteromonas piscicida</name>
    <dbReference type="NCBI Taxonomy" id="43662"/>
    <lineage>
        <taxon>Bacteria</taxon>
        <taxon>Pseudomonadati</taxon>
        <taxon>Pseudomonadota</taxon>
        <taxon>Gammaproteobacteria</taxon>
        <taxon>Alteromonadales</taxon>
        <taxon>Pseudoalteromonadaceae</taxon>
        <taxon>Pseudoalteromonas</taxon>
    </lineage>
</organism>
<dbReference type="InterPro" id="IPR008969">
    <property type="entry name" value="CarboxyPept-like_regulatory"/>
</dbReference>
<keyword evidence="2" id="KW-0813">Transport</keyword>
<keyword evidence="4" id="KW-0812">Transmembrane</keyword>
<dbReference type="Gene3D" id="2.60.40.1120">
    <property type="entry name" value="Carboxypeptidase-like, regulatory domain"/>
    <property type="match status" value="1"/>
</dbReference>
<dbReference type="GO" id="GO:0015344">
    <property type="term" value="F:siderophore uptake transmembrane transporter activity"/>
    <property type="evidence" value="ECO:0007669"/>
    <property type="project" value="TreeGrafter"/>
</dbReference>
<evidence type="ECO:0008006" key="12">
    <source>
        <dbReference type="Google" id="ProtNLM"/>
    </source>
</evidence>
<evidence type="ECO:0000256" key="1">
    <source>
        <dbReference type="ARBA" id="ARBA00004571"/>
    </source>
</evidence>
<sequence>MKIQLRKNALTLAIAASIGMSGMAVAADTSSSIKGQIVGPQGNPAADTKIIIVHEPTGTRRVVTTNDTGTYNASGLRVGGPYSITIDSKKFRDAELRNVYLSLGEAQKIDQQLTELQMESIVVTGSPVLFNSSANDTYYGAETIKNTPSINRDIKDVVRNNPLVVIQPGNDSAMSIAGSNPRTNSITVDGIPLNDDFGLNSGGYPTQRNPFPLDALDQVTVQVAPTNAKSSGFTGGNVDAVFKSGTNEITGSVFYEKMTDSWAGTPKNEGDEVPLEFEEENYGFSLGAPIIENKLFFFGAYEKYESPQSIEWGPAGSGIGANETNITQNDLAEVRKIASEVYGVDNIGNADTQPQLEDEKYIIKLDWNINDYHRANFVYMFNEGNRTNNMTQRASELRLSTHWYNKSEKLNNFSSTLYSDWTDDFSTQISITSKSVETGQVSLNSGLGLGDINISNIDVDGDGTKGDISFGSDESRHSNSLENDLTTFKFDGTYLLDEHTLEFGIKYDILDVENLYLDGSKGVIEFDSLADFAARQVKDYSYSNGVGNDPSKVAAAFKRKDLAIYVNDRWDFSDELAFSFGLRYERLGSDDEPAFNEELFESTGYDNTYNLDGADIWLPRAGFTYYMNEDVTIRGSVGRYAGGNPNVWISNSYSNDGISRQDFGKGDFVAPNNILNNILPEAVEGINQASNGSVSNFIDPNFDIPSQWTYMLNADVTLDIPYIGDGFAWTTTAIFTDKENTAEWVNARLLNGANRLDKAVNSTIDGELPFYDTSELDIMLTNADKNGRSIILSTGLSKNWDNGFKFDMSYTHQDITEGNPGGSSTARSNYRYGHFLNHQETQIGTSTYETEHRFVLNLGYSTEFIENYKTNFNLFFERRSGSPYSHTTRWTSLVEGVRYFNEDLIQPTGYGAARGGNYLAYVPTANDPNVLRYEGVTEAEVLAHYEELGLSGYAGGFVDRSAGSAPWTTSMDLYISQELPGFTKDHKGEVYFVVNNLLNLIDSSAGKVYVQDYGTNRVIEMDIDQATGKYIIGETSFDKSKFEAEDSTYRIKIGVRYNF</sequence>
<keyword evidence="6" id="KW-0998">Cell outer membrane</keyword>
<dbReference type="Pfam" id="PF25183">
    <property type="entry name" value="OMP_b-brl_4"/>
    <property type="match status" value="2"/>
</dbReference>
<evidence type="ECO:0000313" key="10">
    <source>
        <dbReference type="EMBL" id="PCK32671.1"/>
    </source>
</evidence>
<dbReference type="InterPro" id="IPR036942">
    <property type="entry name" value="Beta-barrel_TonB_sf"/>
</dbReference>
<dbReference type="Proteomes" id="UP000228621">
    <property type="component" value="Unassembled WGS sequence"/>
</dbReference>
<dbReference type="Pfam" id="PF07715">
    <property type="entry name" value="Plug"/>
    <property type="match status" value="1"/>
</dbReference>
<keyword evidence="5" id="KW-0472">Membrane</keyword>
<evidence type="ECO:0000256" key="3">
    <source>
        <dbReference type="ARBA" id="ARBA00022452"/>
    </source>
</evidence>
<dbReference type="GO" id="GO:0044718">
    <property type="term" value="P:siderophore transmembrane transport"/>
    <property type="evidence" value="ECO:0007669"/>
    <property type="project" value="TreeGrafter"/>
</dbReference>
<accession>A0A2A5JTQ9</accession>
<dbReference type="OrthoDB" id="9768147at2"/>
<dbReference type="SUPFAM" id="SSF56935">
    <property type="entry name" value="Porins"/>
    <property type="match status" value="1"/>
</dbReference>
<feature type="domain" description="TonB-dependent receptor plug" evidence="8">
    <location>
        <begin position="135"/>
        <end position="231"/>
    </location>
</feature>
<dbReference type="PANTHER" id="PTHR30069">
    <property type="entry name" value="TONB-DEPENDENT OUTER MEMBRANE RECEPTOR"/>
    <property type="match status" value="1"/>
</dbReference>
<keyword evidence="3" id="KW-1134">Transmembrane beta strand</keyword>
<dbReference type="SUPFAM" id="SSF49464">
    <property type="entry name" value="Carboxypeptidase regulatory domain-like"/>
    <property type="match status" value="1"/>
</dbReference>
<dbReference type="Gene3D" id="2.40.170.20">
    <property type="entry name" value="TonB-dependent receptor, beta-barrel domain"/>
    <property type="match status" value="1"/>
</dbReference>
<evidence type="ECO:0000256" key="4">
    <source>
        <dbReference type="ARBA" id="ARBA00022692"/>
    </source>
</evidence>
<name>A0A2A5JTQ9_PSEO7</name>